<dbReference type="AlphaFoldDB" id="A0A6M3KY77"/>
<organism evidence="1">
    <name type="scientific">viral metagenome</name>
    <dbReference type="NCBI Taxonomy" id="1070528"/>
    <lineage>
        <taxon>unclassified sequences</taxon>
        <taxon>metagenomes</taxon>
        <taxon>organismal metagenomes</taxon>
    </lineage>
</organism>
<proteinExistence type="predicted"/>
<reference evidence="1" key="1">
    <citation type="submission" date="2020-03" db="EMBL/GenBank/DDBJ databases">
        <title>The deep terrestrial virosphere.</title>
        <authorList>
            <person name="Holmfeldt K."/>
            <person name="Nilsson E."/>
            <person name="Simone D."/>
            <person name="Lopez-Fernandez M."/>
            <person name="Wu X."/>
            <person name="de Brujin I."/>
            <person name="Lundin D."/>
            <person name="Andersson A."/>
            <person name="Bertilsson S."/>
            <person name="Dopson M."/>
        </authorList>
    </citation>
    <scope>NUCLEOTIDE SEQUENCE</scope>
    <source>
        <strain evidence="1">MM415B02120</strain>
    </source>
</reference>
<protein>
    <submittedName>
        <fullName evidence="1">Uncharacterized protein</fullName>
    </submittedName>
</protein>
<accession>A0A6M3KY77</accession>
<dbReference type="EMBL" id="MT142620">
    <property type="protein sequence ID" value="QJA86175.1"/>
    <property type="molecule type" value="Genomic_DNA"/>
</dbReference>
<sequence>MNDLTSRFQKGLFIPEHDLIENGCKACIWRVNDMCPHGITEDDIADGMVYEFTDEVRHYDNEHDKENFKHSVSEEGSDVKVGQTEQKNLRRIKGYCPEYSSHILSLYEDGDSISCFWEKFSLYMAKLQMMSDYQEFMKLNKEIGVEKDKVLNDKTLSSKDKATILSNYDIKLNTIRLWWERLNMAVRSGYSKIADREGRKSEGGQQAGILSAKTINFNINPQIENKKSEHIIRD</sequence>
<evidence type="ECO:0000313" key="1">
    <source>
        <dbReference type="EMBL" id="QJA86175.1"/>
    </source>
</evidence>
<name>A0A6M3KY77_9ZZZZ</name>
<gene>
    <name evidence="1" type="ORF">MM415B02120_0001</name>
</gene>